<evidence type="ECO:0000256" key="1">
    <source>
        <dbReference type="SAM" id="Phobius"/>
    </source>
</evidence>
<keyword evidence="3" id="KW-1185">Reference proteome</keyword>
<feature type="transmembrane region" description="Helical" evidence="1">
    <location>
        <begin position="563"/>
        <end position="580"/>
    </location>
</feature>
<dbReference type="Proteomes" id="UP000027265">
    <property type="component" value="Unassembled WGS sequence"/>
</dbReference>
<evidence type="ECO:0000313" key="3">
    <source>
        <dbReference type="Proteomes" id="UP000027265"/>
    </source>
</evidence>
<gene>
    <name evidence="2" type="ORF">JAAARDRAFT_40761</name>
</gene>
<dbReference type="OrthoDB" id="3351993at2759"/>
<dbReference type="AlphaFoldDB" id="A0A067PN41"/>
<name>A0A067PN41_9AGAM</name>
<evidence type="ECO:0000313" key="2">
    <source>
        <dbReference type="EMBL" id="KDQ51741.1"/>
    </source>
</evidence>
<reference evidence="3" key="1">
    <citation type="journal article" date="2014" name="Proc. Natl. Acad. Sci. U.S.A.">
        <title>Extensive sampling of basidiomycete genomes demonstrates inadequacy of the white-rot/brown-rot paradigm for wood decay fungi.</title>
        <authorList>
            <person name="Riley R."/>
            <person name="Salamov A.A."/>
            <person name="Brown D.W."/>
            <person name="Nagy L.G."/>
            <person name="Floudas D."/>
            <person name="Held B.W."/>
            <person name="Levasseur A."/>
            <person name="Lombard V."/>
            <person name="Morin E."/>
            <person name="Otillar R."/>
            <person name="Lindquist E.A."/>
            <person name="Sun H."/>
            <person name="LaButti K.M."/>
            <person name="Schmutz J."/>
            <person name="Jabbour D."/>
            <person name="Luo H."/>
            <person name="Baker S.E."/>
            <person name="Pisabarro A.G."/>
            <person name="Walton J.D."/>
            <person name="Blanchette R.A."/>
            <person name="Henrissat B."/>
            <person name="Martin F."/>
            <person name="Cullen D."/>
            <person name="Hibbett D.S."/>
            <person name="Grigoriev I.V."/>
        </authorList>
    </citation>
    <scope>NUCLEOTIDE SEQUENCE [LARGE SCALE GENOMIC DNA]</scope>
    <source>
        <strain evidence="3">MUCL 33604</strain>
    </source>
</reference>
<dbReference type="InParanoid" id="A0A067PN41"/>
<sequence>MPQSNRPLPDHHRPVLVEPSDILRVWCAERRWFYYRDALALDLATTPAALRRAVDQVELYQLPVSSDVSYPPLPREYTPLVYISPLEYPPPGGSSRSFDPRLPEVYIPLYISGLHDHFPRVHQALSSFERKTLRPLVLRQSRSEPIFITARGELPSTRSTRPLHLVSDPLLPPHHYRVSHSLEALDLRGVIKLNTMSYRFADFSSFCMTVKWAGEERCNWKQGDLPLRYSWRRFLLIGFLGVIWTIWTIAFWILITLRPSEKLRRIVAHVDQGVCGVVAPGPTPCEIIPNPDIAGIGGRIALYIQAFMLPVTLVFSDNDDNAASWALTTTALALNISAIVTAVTSQITLYHVILVTQFQNLLLYFVGFVEPYSPPSRGPFLFLLSRNRWLIATAITFWYTITAPCFGSQTECNVDVRVSSYNHNALAVSPDVRPIQMAHSILISTVIIFGYIWDWRRCGMALKAIFSKSARRAWAHPIRAPVPYLNTTAPNSAGVFIAAPLRWYIDDSPVRLLARTTFTPQRLPRPVSYSMSHNKRRFILRYLRHRLSDFRSRAWLVIRTPKLQRFVIALPLVVVAIWDIEHTIDSNTVAPGENAWTYGQVLALLLAAVPVFQVLQLFGWFV</sequence>
<accession>A0A067PN41</accession>
<organism evidence="2 3">
    <name type="scientific">Jaapia argillacea MUCL 33604</name>
    <dbReference type="NCBI Taxonomy" id="933084"/>
    <lineage>
        <taxon>Eukaryota</taxon>
        <taxon>Fungi</taxon>
        <taxon>Dikarya</taxon>
        <taxon>Basidiomycota</taxon>
        <taxon>Agaricomycotina</taxon>
        <taxon>Agaricomycetes</taxon>
        <taxon>Agaricomycetidae</taxon>
        <taxon>Jaapiales</taxon>
        <taxon>Jaapiaceae</taxon>
        <taxon>Jaapia</taxon>
    </lineage>
</organism>
<dbReference type="EMBL" id="KL197745">
    <property type="protein sequence ID" value="KDQ51741.1"/>
    <property type="molecule type" value="Genomic_DNA"/>
</dbReference>
<feature type="transmembrane region" description="Helical" evidence="1">
    <location>
        <begin position="322"/>
        <end position="343"/>
    </location>
</feature>
<feature type="transmembrane region" description="Helical" evidence="1">
    <location>
        <begin position="234"/>
        <end position="255"/>
    </location>
</feature>
<keyword evidence="1" id="KW-0812">Transmembrane</keyword>
<keyword evidence="1" id="KW-0472">Membrane</keyword>
<dbReference type="HOGENOM" id="CLU_439441_0_0_1"/>
<protein>
    <submittedName>
        <fullName evidence="2">Uncharacterized protein</fullName>
    </submittedName>
</protein>
<keyword evidence="1" id="KW-1133">Transmembrane helix</keyword>
<feature type="transmembrane region" description="Helical" evidence="1">
    <location>
        <begin position="435"/>
        <end position="453"/>
    </location>
</feature>
<feature type="transmembrane region" description="Helical" evidence="1">
    <location>
        <begin position="600"/>
        <end position="621"/>
    </location>
</feature>
<proteinExistence type="predicted"/>